<dbReference type="SUPFAM" id="SSF47769">
    <property type="entry name" value="SAM/Pointed domain"/>
    <property type="match status" value="1"/>
</dbReference>
<gene>
    <name evidence="4" type="ORF">IPOD504_LOCUS12436</name>
</gene>
<dbReference type="Proteomes" id="UP000837857">
    <property type="component" value="Chromosome 3"/>
</dbReference>
<dbReference type="Pfam" id="PF12796">
    <property type="entry name" value="Ank_2"/>
    <property type="match status" value="1"/>
</dbReference>
<dbReference type="SMART" id="SM00248">
    <property type="entry name" value="ANK"/>
    <property type="match status" value="4"/>
</dbReference>
<dbReference type="Gene3D" id="1.10.150.50">
    <property type="entry name" value="Transcription Factor, Ets-1"/>
    <property type="match status" value="1"/>
</dbReference>
<sequence length="472" mass="54071">MAHFRPAGFSDDDTDSDDYGFFDKPTRAYYPTDYNEKKKNEMKLQDAILNGNLKDVEDIILYDLNNAVNLKLDSGWTPLMHACFHAQDEIVRMLLDKGADPNLHADSMTSVMAACSNSSASDYTIYNIVSHLIEKGCLLNIGDKLGQTPLMRAISNGRIGVVKLLLDKDVNIEMRDQQGWTALFWAVHHNQPEIVELLIERGARLAEVDRSGRTLPEIAQVHDFQAIVDILNRHLKREKDDNDKESYITSQVTSWQDFYPGLNKGQRPSYVSEIPHLLYGMNCERLTPLFMDSGMDLRTFLLLEDKDMVALGIDMPYERQRLCQGLRSFHTRGWKLNAVAGLYARKNENYSVIDCLTTLGTHLQQLYILEATLQYTLREYNRIQNQIKYEPPDSPLLNKLKAASKKFQININSIRRETKIMKTLLSKISRTNPQPADLIKEKTAQDIAIGYAKEFLIVCSLEEAFAQQWDMY</sequence>
<dbReference type="SUPFAM" id="SSF48403">
    <property type="entry name" value="Ankyrin repeat"/>
    <property type="match status" value="1"/>
</dbReference>
<feature type="repeat" description="ANK" evidence="3">
    <location>
        <begin position="178"/>
        <end position="210"/>
    </location>
</feature>
<keyword evidence="2 3" id="KW-0040">ANK repeat</keyword>
<keyword evidence="5" id="KW-1185">Reference proteome</keyword>
<feature type="repeat" description="ANK" evidence="3">
    <location>
        <begin position="145"/>
        <end position="177"/>
    </location>
</feature>
<name>A0ABN8IPY6_9NEOP</name>
<evidence type="ECO:0000256" key="1">
    <source>
        <dbReference type="ARBA" id="ARBA00022737"/>
    </source>
</evidence>
<organism evidence="4 5">
    <name type="scientific">Iphiclides podalirius</name>
    <name type="common">scarce swallowtail</name>
    <dbReference type="NCBI Taxonomy" id="110791"/>
    <lineage>
        <taxon>Eukaryota</taxon>
        <taxon>Metazoa</taxon>
        <taxon>Ecdysozoa</taxon>
        <taxon>Arthropoda</taxon>
        <taxon>Hexapoda</taxon>
        <taxon>Insecta</taxon>
        <taxon>Pterygota</taxon>
        <taxon>Neoptera</taxon>
        <taxon>Endopterygota</taxon>
        <taxon>Lepidoptera</taxon>
        <taxon>Glossata</taxon>
        <taxon>Ditrysia</taxon>
        <taxon>Papilionoidea</taxon>
        <taxon>Papilionidae</taxon>
        <taxon>Papilioninae</taxon>
        <taxon>Iphiclides</taxon>
    </lineage>
</organism>
<dbReference type="Gene3D" id="1.25.40.20">
    <property type="entry name" value="Ankyrin repeat-containing domain"/>
    <property type="match status" value="2"/>
</dbReference>
<keyword evidence="1" id="KW-0677">Repeat</keyword>
<feature type="repeat" description="ANK" evidence="3">
    <location>
        <begin position="74"/>
        <end position="106"/>
    </location>
</feature>
<reference evidence="4" key="1">
    <citation type="submission" date="2022-03" db="EMBL/GenBank/DDBJ databases">
        <authorList>
            <person name="Martin H S."/>
        </authorList>
    </citation>
    <scope>NUCLEOTIDE SEQUENCE</scope>
</reference>
<dbReference type="InterPro" id="IPR036770">
    <property type="entry name" value="Ankyrin_rpt-contain_sf"/>
</dbReference>
<dbReference type="PROSITE" id="PS50297">
    <property type="entry name" value="ANK_REP_REGION"/>
    <property type="match status" value="3"/>
</dbReference>
<dbReference type="PANTHER" id="PTHR24171">
    <property type="entry name" value="ANKYRIN REPEAT DOMAIN-CONTAINING PROTEIN 39-RELATED"/>
    <property type="match status" value="1"/>
</dbReference>
<dbReference type="PROSITE" id="PS50088">
    <property type="entry name" value="ANK_REPEAT"/>
    <property type="match status" value="3"/>
</dbReference>
<dbReference type="Pfam" id="PF00023">
    <property type="entry name" value="Ank"/>
    <property type="match status" value="1"/>
</dbReference>
<evidence type="ECO:0000313" key="4">
    <source>
        <dbReference type="EMBL" id="CAH2063245.1"/>
    </source>
</evidence>
<dbReference type="EMBL" id="OW152815">
    <property type="protein sequence ID" value="CAH2063245.1"/>
    <property type="molecule type" value="Genomic_DNA"/>
</dbReference>
<dbReference type="InterPro" id="IPR013761">
    <property type="entry name" value="SAM/pointed_sf"/>
</dbReference>
<evidence type="ECO:0000313" key="5">
    <source>
        <dbReference type="Proteomes" id="UP000837857"/>
    </source>
</evidence>
<feature type="non-terminal residue" evidence="4">
    <location>
        <position position="472"/>
    </location>
</feature>
<accession>A0ABN8IPY6</accession>
<dbReference type="InterPro" id="IPR002110">
    <property type="entry name" value="Ankyrin_rpt"/>
</dbReference>
<evidence type="ECO:0000256" key="3">
    <source>
        <dbReference type="PROSITE-ProRule" id="PRU00023"/>
    </source>
</evidence>
<evidence type="ECO:0000256" key="2">
    <source>
        <dbReference type="ARBA" id="ARBA00023043"/>
    </source>
</evidence>
<evidence type="ECO:0008006" key="6">
    <source>
        <dbReference type="Google" id="ProtNLM"/>
    </source>
</evidence>
<protein>
    <recommendedName>
        <fullName evidence="6">Ankyrin repeat, SAM and basic leucine zipper domain-containing protein 1</fullName>
    </recommendedName>
</protein>
<proteinExistence type="predicted"/>